<dbReference type="InterPro" id="IPR008271">
    <property type="entry name" value="Ser/Thr_kinase_AS"/>
</dbReference>
<dbReference type="PROSITE" id="PS50003">
    <property type="entry name" value="PH_DOMAIN"/>
    <property type="match status" value="1"/>
</dbReference>
<dbReference type="SMART" id="SM00233">
    <property type="entry name" value="PH"/>
    <property type="match status" value="1"/>
</dbReference>
<protein>
    <submittedName>
        <fullName evidence="10">Kinase</fullName>
    </submittedName>
</protein>
<dbReference type="SUPFAM" id="SSF47473">
    <property type="entry name" value="EF-hand"/>
    <property type="match status" value="1"/>
</dbReference>
<feature type="region of interest" description="Disordered" evidence="6">
    <location>
        <begin position="209"/>
        <end position="234"/>
    </location>
</feature>
<evidence type="ECO:0000259" key="7">
    <source>
        <dbReference type="PROSITE" id="PS50003"/>
    </source>
</evidence>
<dbReference type="FunFam" id="1.10.510.10:FF:000571">
    <property type="entry name" value="Maternal embryonic leucine zipper kinase"/>
    <property type="match status" value="1"/>
</dbReference>
<dbReference type="InterPro" id="IPR000719">
    <property type="entry name" value="Prot_kinase_dom"/>
</dbReference>
<evidence type="ECO:0000256" key="2">
    <source>
        <dbReference type="ARBA" id="ARBA00022837"/>
    </source>
</evidence>
<evidence type="ECO:0000259" key="9">
    <source>
        <dbReference type="PROSITE" id="PS50222"/>
    </source>
</evidence>
<keyword evidence="1 5" id="KW-0547">Nucleotide-binding</keyword>
<feature type="domain" description="EF-hand" evidence="9">
    <location>
        <begin position="67"/>
        <end position="96"/>
    </location>
</feature>
<dbReference type="InterPro" id="IPR018247">
    <property type="entry name" value="EF_Hand_1_Ca_BS"/>
</dbReference>
<dbReference type="CDD" id="cd05117">
    <property type="entry name" value="STKc_CAMK"/>
    <property type="match status" value="1"/>
</dbReference>
<evidence type="ECO:0000256" key="1">
    <source>
        <dbReference type="ARBA" id="ARBA00022741"/>
    </source>
</evidence>
<dbReference type="Gene3D" id="1.10.510.10">
    <property type="entry name" value="Transferase(Phosphotransferase) domain 1"/>
    <property type="match status" value="1"/>
</dbReference>
<keyword evidence="10" id="KW-0808">Transferase</keyword>
<keyword evidence="2" id="KW-0106">Calcium</keyword>
<dbReference type="PROSITE" id="PS00108">
    <property type="entry name" value="PROTEIN_KINASE_ST"/>
    <property type="match status" value="1"/>
</dbReference>
<dbReference type="SUPFAM" id="SSF56112">
    <property type="entry name" value="Protein kinase-like (PK-like)"/>
    <property type="match status" value="1"/>
</dbReference>
<evidence type="ECO:0000259" key="8">
    <source>
        <dbReference type="PROSITE" id="PS50011"/>
    </source>
</evidence>
<dbReference type="STRING" id="74557.A0A1V9ZIG2"/>
<sequence>MGNTNTRLTEGTGRVSEAEKKALERFTKPELHLIREMYDDITHSSSELGVDKASFLKIFPMPGLLGERLFTVFDKNGSGAISFYELVGGLAIICRGTRDEKLKFIFDIYDIAERGAICKRDMITMIHQFPQSAMCFLKGMSLDPKVLPSEIPVEHHLQELDDVEKVVDDAFANYVKGDGMRFDEFLKWCNQTPLISEFLMSILPVDEEKQSHKVEQSDKEAPPSPKKATSVKDFKPQPLVRRNSSASMIARRDRSYSIPQQDTRKLLLEAKKSTTSRAVIKAIDAAIAVLDKNTINTFEKIHMTRQPHEVVRDGNLWKKGFRLKQMKSRYYYLNGKFLYYYTNRGDTRPKGVIFLSERYVESKSNPLMEKQGFFEIELSTEKGEPSEKRYLYAKSKEECNKWVASLQKAASKVLIEESYQIGHKLGKGRYSHVYEATHRTKNMKCAVKVMDKTQLGSAEKELLRTEIAILKLVKHKNIIRLYDVFESKQNIYIVTELLQGGELFTKIVGRARYSEPEIKIIMRPLFVSVAYLHKMGIVHRDIKPENILCGEDLGDLRIADFGLSKLVHPNEIMTMPCGTLSYCAPEVLSLVGYRQEADVWSLGVIMYLLMRGELPFYGKTKNEIIQKTLHGEIDWDGDSFWGSISPEGLRLLKGILNKIPAQRLTAQAAAQHEWFEQ</sequence>
<organism evidence="10 11">
    <name type="scientific">Thraustotheca clavata</name>
    <dbReference type="NCBI Taxonomy" id="74557"/>
    <lineage>
        <taxon>Eukaryota</taxon>
        <taxon>Sar</taxon>
        <taxon>Stramenopiles</taxon>
        <taxon>Oomycota</taxon>
        <taxon>Saprolegniomycetes</taxon>
        <taxon>Saprolegniales</taxon>
        <taxon>Achlyaceae</taxon>
        <taxon>Thraustotheca</taxon>
    </lineage>
</organism>
<feature type="domain" description="EF-hand" evidence="9">
    <location>
        <begin position="97"/>
        <end position="132"/>
    </location>
</feature>
<dbReference type="OrthoDB" id="40902at2759"/>
<keyword evidence="3 5" id="KW-0067">ATP-binding</keyword>
<feature type="compositionally biased region" description="Basic and acidic residues" evidence="6">
    <location>
        <begin position="209"/>
        <end position="221"/>
    </location>
</feature>
<dbReference type="FunFam" id="3.30.200.20:FF:000042">
    <property type="entry name" value="Aurora kinase A"/>
    <property type="match status" value="1"/>
</dbReference>
<dbReference type="InterPro" id="IPR011009">
    <property type="entry name" value="Kinase-like_dom_sf"/>
</dbReference>
<feature type="binding site" evidence="5">
    <location>
        <position position="448"/>
    </location>
    <ligand>
        <name>ATP</name>
        <dbReference type="ChEBI" id="CHEBI:30616"/>
    </ligand>
</feature>
<evidence type="ECO:0000313" key="11">
    <source>
        <dbReference type="Proteomes" id="UP000243217"/>
    </source>
</evidence>
<dbReference type="InterPro" id="IPR001849">
    <property type="entry name" value="PH_domain"/>
</dbReference>
<dbReference type="Proteomes" id="UP000243217">
    <property type="component" value="Unassembled WGS sequence"/>
</dbReference>
<dbReference type="Pfam" id="PF00169">
    <property type="entry name" value="PH"/>
    <property type="match status" value="1"/>
</dbReference>
<accession>A0A1V9ZIG2</accession>
<dbReference type="Gene3D" id="2.30.29.30">
    <property type="entry name" value="Pleckstrin-homology domain (PH domain)/Phosphotyrosine-binding domain (PTB)"/>
    <property type="match status" value="1"/>
</dbReference>
<name>A0A1V9ZIG2_9STRA</name>
<dbReference type="CDD" id="cd00051">
    <property type="entry name" value="EFh"/>
    <property type="match status" value="1"/>
</dbReference>
<evidence type="ECO:0000256" key="6">
    <source>
        <dbReference type="SAM" id="MobiDB-lite"/>
    </source>
</evidence>
<dbReference type="GO" id="GO:0005524">
    <property type="term" value="F:ATP binding"/>
    <property type="evidence" value="ECO:0007669"/>
    <property type="project" value="UniProtKB-UniRule"/>
</dbReference>
<dbReference type="Pfam" id="PF00069">
    <property type="entry name" value="Pkinase"/>
    <property type="match status" value="1"/>
</dbReference>
<evidence type="ECO:0000256" key="5">
    <source>
        <dbReference type="PROSITE-ProRule" id="PRU10141"/>
    </source>
</evidence>
<evidence type="ECO:0000256" key="3">
    <source>
        <dbReference type="ARBA" id="ARBA00022840"/>
    </source>
</evidence>
<dbReference type="GO" id="GO:0004672">
    <property type="term" value="F:protein kinase activity"/>
    <property type="evidence" value="ECO:0007669"/>
    <property type="project" value="InterPro"/>
</dbReference>
<evidence type="ECO:0000313" key="10">
    <source>
        <dbReference type="EMBL" id="OQR97774.1"/>
    </source>
</evidence>
<dbReference type="InterPro" id="IPR017441">
    <property type="entry name" value="Protein_kinase_ATP_BS"/>
</dbReference>
<feature type="domain" description="Protein kinase" evidence="8">
    <location>
        <begin position="419"/>
        <end position="675"/>
    </location>
</feature>
<dbReference type="Gene3D" id="1.10.238.10">
    <property type="entry name" value="EF-hand"/>
    <property type="match status" value="1"/>
</dbReference>
<dbReference type="PROSITE" id="PS00107">
    <property type="entry name" value="PROTEIN_KINASE_ATP"/>
    <property type="match status" value="1"/>
</dbReference>
<dbReference type="InterPro" id="IPR011992">
    <property type="entry name" value="EF-hand-dom_pair"/>
</dbReference>
<proteinExistence type="inferred from homology"/>
<dbReference type="SMART" id="SM00220">
    <property type="entry name" value="S_TKc"/>
    <property type="match status" value="1"/>
</dbReference>
<keyword evidence="11" id="KW-1185">Reference proteome</keyword>
<comment type="caution">
    <text evidence="10">The sequence shown here is derived from an EMBL/GenBank/DDBJ whole genome shotgun (WGS) entry which is preliminary data.</text>
</comment>
<dbReference type="EMBL" id="JNBS01001887">
    <property type="protein sequence ID" value="OQR97774.1"/>
    <property type="molecule type" value="Genomic_DNA"/>
</dbReference>
<comment type="similarity">
    <text evidence="4">Belongs to the protein kinase superfamily. Ser/Thr protein kinase family. CDPK subfamily.</text>
</comment>
<reference evidence="10 11" key="1">
    <citation type="journal article" date="2014" name="Genome Biol. Evol.">
        <title>The secreted proteins of Achlya hypogyna and Thraustotheca clavata identify the ancestral oomycete secretome and reveal gene acquisitions by horizontal gene transfer.</title>
        <authorList>
            <person name="Misner I."/>
            <person name="Blouin N."/>
            <person name="Leonard G."/>
            <person name="Richards T.A."/>
            <person name="Lane C.E."/>
        </authorList>
    </citation>
    <scope>NUCLEOTIDE SEQUENCE [LARGE SCALE GENOMIC DNA]</scope>
    <source>
        <strain evidence="10 11">ATCC 34112</strain>
    </source>
</reference>
<dbReference type="InterPro" id="IPR002048">
    <property type="entry name" value="EF_hand_dom"/>
</dbReference>
<dbReference type="AlphaFoldDB" id="A0A1V9ZIG2"/>
<evidence type="ECO:0000256" key="4">
    <source>
        <dbReference type="ARBA" id="ARBA00024334"/>
    </source>
</evidence>
<dbReference type="PROSITE" id="PS50222">
    <property type="entry name" value="EF_HAND_2"/>
    <property type="match status" value="2"/>
</dbReference>
<dbReference type="PANTHER" id="PTHR24347">
    <property type="entry name" value="SERINE/THREONINE-PROTEIN KINASE"/>
    <property type="match status" value="1"/>
</dbReference>
<dbReference type="GO" id="GO:0005509">
    <property type="term" value="F:calcium ion binding"/>
    <property type="evidence" value="ECO:0007669"/>
    <property type="project" value="InterPro"/>
</dbReference>
<gene>
    <name evidence="10" type="ORF">THRCLA_06860</name>
</gene>
<keyword evidence="10" id="KW-0418">Kinase</keyword>
<dbReference type="PROSITE" id="PS50011">
    <property type="entry name" value="PROTEIN_KINASE_DOM"/>
    <property type="match status" value="1"/>
</dbReference>
<feature type="domain" description="PH" evidence="7">
    <location>
        <begin position="309"/>
        <end position="411"/>
    </location>
</feature>
<dbReference type="SUPFAM" id="SSF50729">
    <property type="entry name" value="PH domain-like"/>
    <property type="match status" value="1"/>
</dbReference>
<dbReference type="InterPro" id="IPR011993">
    <property type="entry name" value="PH-like_dom_sf"/>
</dbReference>
<dbReference type="PRINTS" id="PR00450">
    <property type="entry name" value="RECOVERIN"/>
</dbReference>
<dbReference type="PROSITE" id="PS00018">
    <property type="entry name" value="EF_HAND_1"/>
    <property type="match status" value="1"/>
</dbReference>